<dbReference type="GO" id="GO:0016788">
    <property type="term" value="F:hydrolase activity, acting on ester bonds"/>
    <property type="evidence" value="ECO:0007669"/>
    <property type="project" value="InterPro"/>
</dbReference>
<dbReference type="EMBL" id="LWSU01000051">
    <property type="protein sequence ID" value="OAX57017.1"/>
    <property type="molecule type" value="Genomic_DNA"/>
</dbReference>
<evidence type="ECO:0000259" key="2">
    <source>
        <dbReference type="Pfam" id="PF08845"/>
    </source>
</evidence>
<dbReference type="InterPro" id="IPR014944">
    <property type="entry name" value="Toxin_SymE-like"/>
</dbReference>
<protein>
    <submittedName>
        <fullName evidence="3">Transposase</fullName>
    </submittedName>
</protein>
<dbReference type="GO" id="GO:0003723">
    <property type="term" value="F:RNA binding"/>
    <property type="evidence" value="ECO:0007669"/>
    <property type="project" value="InterPro"/>
</dbReference>
<name>A0A199P746_9XANT</name>
<dbReference type="GO" id="GO:0016070">
    <property type="term" value="P:RNA metabolic process"/>
    <property type="evidence" value="ECO:0007669"/>
    <property type="project" value="InterPro"/>
</dbReference>
<dbReference type="AlphaFoldDB" id="A0A199P746"/>
<feature type="domain" description="Toxin SymE-like" evidence="2">
    <location>
        <begin position="28"/>
        <end position="79"/>
    </location>
</feature>
<gene>
    <name evidence="3" type="ORF">A6R73_11475</name>
</gene>
<accession>A0A199P746</accession>
<evidence type="ECO:0000313" key="3">
    <source>
        <dbReference type="EMBL" id="OAX57017.1"/>
    </source>
</evidence>
<proteinExistence type="predicted"/>
<dbReference type="Proteomes" id="UP000093858">
    <property type="component" value="Unassembled WGS sequence"/>
</dbReference>
<reference evidence="3 4" key="1">
    <citation type="submission" date="2016-04" db="EMBL/GenBank/DDBJ databases">
        <title>Xanthomonas translucens phylogeny.</title>
        <authorList>
            <person name="Langlois P."/>
        </authorList>
    </citation>
    <scope>NUCLEOTIDE SEQUENCE [LARGE SCALE GENOMIC DNA]</scope>
    <source>
        <strain evidence="3 4">B99</strain>
    </source>
</reference>
<comment type="caution">
    <text evidence="3">The sequence shown here is derived from an EMBL/GenBank/DDBJ whole genome shotgun (WGS) entry which is preliminary data.</text>
</comment>
<evidence type="ECO:0000313" key="4">
    <source>
        <dbReference type="Proteomes" id="UP000093858"/>
    </source>
</evidence>
<dbReference type="Pfam" id="PF08845">
    <property type="entry name" value="SymE_toxin"/>
    <property type="match status" value="1"/>
</dbReference>
<feature type="region of interest" description="Disordered" evidence="1">
    <location>
        <begin position="13"/>
        <end position="35"/>
    </location>
</feature>
<sequence>MLTAEEVAAADAADLARASRAPRHPRTPQQCTAGYGYYPASNQHVPMLRLRGRWLEQLGFAIGCTLRISVRDRELVVTVADED</sequence>
<organism evidence="3 4">
    <name type="scientific">Xanthomonas graminis pv. poae</name>
    <dbReference type="NCBI Taxonomy" id="227946"/>
    <lineage>
        <taxon>Bacteria</taxon>
        <taxon>Pseudomonadati</taxon>
        <taxon>Pseudomonadota</taxon>
        <taxon>Gammaproteobacteria</taxon>
        <taxon>Lysobacterales</taxon>
        <taxon>Lysobacteraceae</taxon>
        <taxon>Xanthomonas</taxon>
        <taxon>Xanthomonas translucens group</taxon>
        <taxon>Xanthomonas graminis</taxon>
    </lineage>
</organism>
<evidence type="ECO:0000256" key="1">
    <source>
        <dbReference type="SAM" id="MobiDB-lite"/>
    </source>
</evidence>
<dbReference type="GO" id="GO:0005737">
    <property type="term" value="C:cytoplasm"/>
    <property type="evidence" value="ECO:0007669"/>
    <property type="project" value="InterPro"/>
</dbReference>